<feature type="transmembrane region" description="Helical" evidence="1">
    <location>
        <begin position="215"/>
        <end position="236"/>
    </location>
</feature>
<keyword evidence="3" id="KW-1185">Reference proteome</keyword>
<gene>
    <name evidence="2" type="ORF">SRIMR7_03780</name>
</gene>
<dbReference type="GeneID" id="66859674"/>
<name>A0ABY3YTB8_STRRM</name>
<evidence type="ECO:0000313" key="2">
    <source>
        <dbReference type="EMBL" id="UNZ01250.1"/>
    </source>
</evidence>
<keyword evidence="1" id="KW-0472">Membrane</keyword>
<feature type="transmembrane region" description="Helical" evidence="1">
    <location>
        <begin position="99"/>
        <end position="123"/>
    </location>
</feature>
<sequence>MREALWGEWTKAWTGCAWAVLTSIAVFMSLVTSFGYAAEGDKRIGTGQSDIAVITDDVVRSWMMTFLFASLFGALLVTREYSSGSVSRSVLLTGRSRLFTAKLLVGTAVGTLSGLLAVLLAAVSSWVTLAGYDRSPEWTSETSLIALGVFACNVLAAPWGVFIGWIIRHQIGAVGTLMALTLLLDPALQRLVPDAAKYLLTIAMSSLYRDVHTDLLSPSVALLVIAGWLSAAGFAAHRLFRSRDIT</sequence>
<accession>A0ABY3YTB8</accession>
<keyword evidence="1" id="KW-1133">Transmembrane helix</keyword>
<protein>
    <submittedName>
        <fullName evidence="2">ABC-2 family transporter protein</fullName>
    </submittedName>
</protein>
<evidence type="ECO:0000256" key="1">
    <source>
        <dbReference type="SAM" id="Phobius"/>
    </source>
</evidence>
<feature type="transmembrane region" description="Helical" evidence="1">
    <location>
        <begin position="12"/>
        <end position="38"/>
    </location>
</feature>
<dbReference type="RefSeq" id="WP_003980796.1">
    <property type="nucleotide sequence ID" value="NZ_CP043497.1"/>
</dbReference>
<dbReference type="Proteomes" id="UP000829494">
    <property type="component" value="Chromosome"/>
</dbReference>
<feature type="transmembrane region" description="Helical" evidence="1">
    <location>
        <begin position="58"/>
        <end position="78"/>
    </location>
</feature>
<evidence type="ECO:0000313" key="3">
    <source>
        <dbReference type="Proteomes" id="UP000829494"/>
    </source>
</evidence>
<feature type="transmembrane region" description="Helical" evidence="1">
    <location>
        <begin position="143"/>
        <end position="167"/>
    </location>
</feature>
<proteinExistence type="predicted"/>
<organism evidence="2 3">
    <name type="scientific">Streptomyces rimosus subsp. rimosus</name>
    <dbReference type="NCBI Taxonomy" id="132474"/>
    <lineage>
        <taxon>Bacteria</taxon>
        <taxon>Bacillati</taxon>
        <taxon>Actinomycetota</taxon>
        <taxon>Actinomycetes</taxon>
        <taxon>Kitasatosporales</taxon>
        <taxon>Streptomycetaceae</taxon>
        <taxon>Streptomyces</taxon>
    </lineage>
</organism>
<feature type="transmembrane region" description="Helical" evidence="1">
    <location>
        <begin position="174"/>
        <end position="192"/>
    </location>
</feature>
<keyword evidence="1" id="KW-0812">Transmembrane</keyword>
<reference evidence="2 3" key="1">
    <citation type="submission" date="2022-03" db="EMBL/GenBank/DDBJ databases">
        <title>Complete genome of Streptomyces rimosus ssp. rimosus R7 (=ATCC 10970).</title>
        <authorList>
            <person name="Beganovic S."/>
            <person name="Ruckert C."/>
            <person name="Busche T."/>
            <person name="Kalinowski J."/>
            <person name="Wittmann C."/>
        </authorList>
    </citation>
    <scope>NUCLEOTIDE SEQUENCE [LARGE SCALE GENOMIC DNA]</scope>
    <source>
        <strain evidence="2 3">R7</strain>
    </source>
</reference>
<dbReference type="EMBL" id="CP094298">
    <property type="protein sequence ID" value="UNZ01250.1"/>
    <property type="molecule type" value="Genomic_DNA"/>
</dbReference>